<dbReference type="GO" id="GO:0020037">
    <property type="term" value="F:heme binding"/>
    <property type="evidence" value="ECO:0007669"/>
    <property type="project" value="InterPro"/>
</dbReference>
<dbReference type="Pfam" id="PF01152">
    <property type="entry name" value="Bac_globin"/>
    <property type="match status" value="1"/>
</dbReference>
<evidence type="ECO:0000313" key="7">
    <source>
        <dbReference type="Proteomes" id="UP000468901"/>
    </source>
</evidence>
<keyword evidence="2 5" id="KW-0349">Heme</keyword>
<feature type="binding site" description="distal binding residue" evidence="5">
    <location>
        <position position="65"/>
    </location>
    <ligand>
        <name>heme</name>
        <dbReference type="ChEBI" id="CHEBI:30413"/>
    </ligand>
    <ligandPart>
        <name>Fe</name>
        <dbReference type="ChEBI" id="CHEBI:18248"/>
    </ligandPart>
</feature>
<dbReference type="GO" id="GO:0046872">
    <property type="term" value="F:metal ion binding"/>
    <property type="evidence" value="ECO:0007669"/>
    <property type="project" value="UniProtKB-KW"/>
</dbReference>
<reference evidence="6 7" key="1">
    <citation type="submission" date="2019-09" db="EMBL/GenBank/DDBJ databases">
        <title>Parvibaculum sedimenti sp. nov., isolated from sediment.</title>
        <authorList>
            <person name="Wang Y."/>
        </authorList>
    </citation>
    <scope>NUCLEOTIDE SEQUENCE [LARGE SCALE GENOMIC DNA]</scope>
    <source>
        <strain evidence="6 7">HXT-9</strain>
    </source>
</reference>
<sequence>MLHVPDRRSRMDEHEDRALRRALPPVLTDEREIEAVVRTFYGRIRDDALLGPIFERAIGADWEPHLHKMFDFWSSVMLTSGRYKGQPMLVHMRLKTVRPEHFDQWLALFRATVDEICPGATADAFMVRAMRIADSLRMGMFFDPAAADPGRRRA</sequence>
<keyword evidence="1" id="KW-0813">Transport</keyword>
<dbReference type="Gene3D" id="1.10.490.10">
    <property type="entry name" value="Globins"/>
    <property type="match status" value="1"/>
</dbReference>
<dbReference type="SUPFAM" id="SSF46458">
    <property type="entry name" value="Globin-like"/>
    <property type="match status" value="1"/>
</dbReference>
<dbReference type="CDD" id="cd08916">
    <property type="entry name" value="TrHb3_P"/>
    <property type="match status" value="1"/>
</dbReference>
<protein>
    <submittedName>
        <fullName evidence="6">Preprotein translocase subunit TatC</fullName>
    </submittedName>
</protein>
<dbReference type="EMBL" id="WESC01000001">
    <property type="protein sequence ID" value="KAB7742670.1"/>
    <property type="molecule type" value="Genomic_DNA"/>
</dbReference>
<dbReference type="InterPro" id="IPR012292">
    <property type="entry name" value="Globin/Proto"/>
</dbReference>
<keyword evidence="3 5" id="KW-0479">Metal-binding</keyword>
<dbReference type="InterPro" id="IPR001486">
    <property type="entry name" value="Hemoglobin_trunc"/>
</dbReference>
<keyword evidence="4 5" id="KW-0408">Iron</keyword>
<evidence type="ECO:0000256" key="4">
    <source>
        <dbReference type="ARBA" id="ARBA00023004"/>
    </source>
</evidence>
<proteinExistence type="predicted"/>
<evidence type="ECO:0000313" key="6">
    <source>
        <dbReference type="EMBL" id="KAB7742670.1"/>
    </source>
</evidence>
<evidence type="ECO:0000256" key="3">
    <source>
        <dbReference type="ARBA" id="ARBA00022723"/>
    </source>
</evidence>
<organism evidence="6 7">
    <name type="scientific">Parvibaculum sedimenti</name>
    <dbReference type="NCBI Taxonomy" id="2608632"/>
    <lineage>
        <taxon>Bacteria</taxon>
        <taxon>Pseudomonadati</taxon>
        <taxon>Pseudomonadota</taxon>
        <taxon>Alphaproteobacteria</taxon>
        <taxon>Hyphomicrobiales</taxon>
        <taxon>Parvibaculaceae</taxon>
        <taxon>Parvibaculum</taxon>
    </lineage>
</organism>
<comment type="caution">
    <text evidence="6">The sequence shown here is derived from an EMBL/GenBank/DDBJ whole genome shotgun (WGS) entry which is preliminary data.</text>
</comment>
<evidence type="ECO:0000256" key="5">
    <source>
        <dbReference type="PIRSR" id="PIRSR601486-1"/>
    </source>
</evidence>
<accession>A0A6N6VQN6</accession>
<gene>
    <name evidence="6" type="ORF">F2P47_00610</name>
</gene>
<dbReference type="InterPro" id="IPR009050">
    <property type="entry name" value="Globin-like_sf"/>
</dbReference>
<evidence type="ECO:0000256" key="1">
    <source>
        <dbReference type="ARBA" id="ARBA00022448"/>
    </source>
</evidence>
<dbReference type="AlphaFoldDB" id="A0A6N6VQN6"/>
<name>A0A6N6VQN6_9HYPH</name>
<keyword evidence="7" id="KW-1185">Reference proteome</keyword>
<evidence type="ECO:0000256" key="2">
    <source>
        <dbReference type="ARBA" id="ARBA00022617"/>
    </source>
</evidence>
<dbReference type="GO" id="GO:0019825">
    <property type="term" value="F:oxygen binding"/>
    <property type="evidence" value="ECO:0007669"/>
    <property type="project" value="InterPro"/>
</dbReference>
<dbReference type="Proteomes" id="UP000468901">
    <property type="component" value="Unassembled WGS sequence"/>
</dbReference>